<dbReference type="EnsemblPlants" id="AUR62019822-RA">
    <property type="protein sequence ID" value="AUR62019822-RA:cds"/>
    <property type="gene ID" value="AUR62019822"/>
</dbReference>
<name>A0A803LWH1_CHEQI</name>
<evidence type="ECO:0000313" key="1">
    <source>
        <dbReference type="EnsemblPlants" id="AUR62019822-RA:cds"/>
    </source>
</evidence>
<dbReference type="Proteomes" id="UP000596660">
    <property type="component" value="Unplaced"/>
</dbReference>
<keyword evidence="2" id="KW-1185">Reference proteome</keyword>
<protein>
    <submittedName>
        <fullName evidence="1">Uncharacterized protein</fullName>
    </submittedName>
</protein>
<sequence length="101" mass="11853">MSYLNRPYESNYYEADREVIREGPYGNYSAEYRIDEYGNRVPHHNYNQNQHHQNGVAGVVKEIWVQLSQLFNKAPISDNLNGVDFNTMVQLRSLRQCDAEI</sequence>
<reference evidence="1" key="2">
    <citation type="submission" date="2021-03" db="UniProtKB">
        <authorList>
            <consortium name="EnsemblPlants"/>
        </authorList>
    </citation>
    <scope>IDENTIFICATION</scope>
</reference>
<organism evidence="1 2">
    <name type="scientific">Chenopodium quinoa</name>
    <name type="common">Quinoa</name>
    <dbReference type="NCBI Taxonomy" id="63459"/>
    <lineage>
        <taxon>Eukaryota</taxon>
        <taxon>Viridiplantae</taxon>
        <taxon>Streptophyta</taxon>
        <taxon>Embryophyta</taxon>
        <taxon>Tracheophyta</taxon>
        <taxon>Spermatophyta</taxon>
        <taxon>Magnoliopsida</taxon>
        <taxon>eudicotyledons</taxon>
        <taxon>Gunneridae</taxon>
        <taxon>Pentapetalae</taxon>
        <taxon>Caryophyllales</taxon>
        <taxon>Chenopodiaceae</taxon>
        <taxon>Chenopodioideae</taxon>
        <taxon>Atripliceae</taxon>
        <taxon>Chenopodium</taxon>
    </lineage>
</organism>
<dbReference type="AlphaFoldDB" id="A0A803LWH1"/>
<accession>A0A803LWH1</accession>
<dbReference type="Gramene" id="AUR62019822-RA">
    <property type="protein sequence ID" value="AUR62019822-RA:cds"/>
    <property type="gene ID" value="AUR62019822"/>
</dbReference>
<proteinExistence type="predicted"/>
<evidence type="ECO:0000313" key="2">
    <source>
        <dbReference type="Proteomes" id="UP000596660"/>
    </source>
</evidence>
<reference evidence="1" key="1">
    <citation type="journal article" date="2017" name="Nature">
        <title>The genome of Chenopodium quinoa.</title>
        <authorList>
            <person name="Jarvis D.E."/>
            <person name="Ho Y.S."/>
            <person name="Lightfoot D.J."/>
            <person name="Schmoeckel S.M."/>
            <person name="Li B."/>
            <person name="Borm T.J.A."/>
            <person name="Ohyanagi H."/>
            <person name="Mineta K."/>
            <person name="Michell C.T."/>
            <person name="Saber N."/>
            <person name="Kharbatia N.M."/>
            <person name="Rupper R.R."/>
            <person name="Sharp A.R."/>
            <person name="Dally N."/>
            <person name="Boughton B.A."/>
            <person name="Woo Y.H."/>
            <person name="Gao G."/>
            <person name="Schijlen E.G.W.M."/>
            <person name="Guo X."/>
            <person name="Momin A.A."/>
            <person name="Negrao S."/>
            <person name="Al-Babili S."/>
            <person name="Gehring C."/>
            <person name="Roessner U."/>
            <person name="Jung C."/>
            <person name="Murphy K."/>
            <person name="Arold S.T."/>
            <person name="Gojobori T."/>
            <person name="van der Linden C.G."/>
            <person name="van Loo E.N."/>
            <person name="Jellen E.N."/>
            <person name="Maughan P.J."/>
            <person name="Tester M."/>
        </authorList>
    </citation>
    <scope>NUCLEOTIDE SEQUENCE [LARGE SCALE GENOMIC DNA]</scope>
    <source>
        <strain evidence="1">cv. PI 614886</strain>
    </source>
</reference>